<evidence type="ECO:0000313" key="3">
    <source>
        <dbReference type="EMBL" id="MBA8948833.1"/>
    </source>
</evidence>
<protein>
    <submittedName>
        <fullName evidence="3">Uncharacterized protein</fullName>
    </submittedName>
</protein>
<sequence>MAFLPPEPRPPVPLAGPPYGPPAGPVSGPPARGTVLGLHSRQWMVVALVLGCCYLAFSAVGIGGAWVTLNREPTNAELQRAANAEAARRWQAWPAGRIFPERLAYEVDGGRSEFASRLGISGDSRCESGVDVELGAVLRRHGCRAVLRATYADALQGVVVTVGVAAFPDPWKADAAFREIPASTRSKGGQGVRPALRALAFPGTAAARFTDLARQDRTSDRGGPYVVLTVSGQADGRPAAAVPEDRPDEPFLPAPQLARAVAKPLSVTALPDCSKREWRC</sequence>
<dbReference type="EMBL" id="JACJIA010000001">
    <property type="protein sequence ID" value="MBA8948833.1"/>
    <property type="molecule type" value="Genomic_DNA"/>
</dbReference>
<evidence type="ECO:0000256" key="1">
    <source>
        <dbReference type="SAM" id="MobiDB-lite"/>
    </source>
</evidence>
<organism evidence="3 4">
    <name type="scientific">Actinomadura namibiensis</name>
    <dbReference type="NCBI Taxonomy" id="182080"/>
    <lineage>
        <taxon>Bacteria</taxon>
        <taxon>Bacillati</taxon>
        <taxon>Actinomycetota</taxon>
        <taxon>Actinomycetes</taxon>
        <taxon>Streptosporangiales</taxon>
        <taxon>Thermomonosporaceae</taxon>
        <taxon>Actinomadura</taxon>
    </lineage>
</organism>
<accession>A0A7W3LIT5</accession>
<evidence type="ECO:0000256" key="2">
    <source>
        <dbReference type="SAM" id="Phobius"/>
    </source>
</evidence>
<keyword evidence="2" id="KW-0472">Membrane</keyword>
<dbReference type="RefSeq" id="WP_182841404.1">
    <property type="nucleotide sequence ID" value="NZ_BAAALP010000006.1"/>
</dbReference>
<keyword evidence="4" id="KW-1185">Reference proteome</keyword>
<proteinExistence type="predicted"/>
<reference evidence="3 4" key="1">
    <citation type="submission" date="2020-08" db="EMBL/GenBank/DDBJ databases">
        <title>Genomic Encyclopedia of Type Strains, Phase IV (KMG-IV): sequencing the most valuable type-strain genomes for metagenomic binning, comparative biology and taxonomic classification.</title>
        <authorList>
            <person name="Goeker M."/>
        </authorList>
    </citation>
    <scope>NUCLEOTIDE SEQUENCE [LARGE SCALE GENOMIC DNA]</scope>
    <source>
        <strain evidence="3 4">DSM 44197</strain>
    </source>
</reference>
<feature type="transmembrane region" description="Helical" evidence="2">
    <location>
        <begin position="43"/>
        <end position="69"/>
    </location>
</feature>
<comment type="caution">
    <text evidence="3">The sequence shown here is derived from an EMBL/GenBank/DDBJ whole genome shotgun (WGS) entry which is preliminary data.</text>
</comment>
<evidence type="ECO:0000313" key="4">
    <source>
        <dbReference type="Proteomes" id="UP000572680"/>
    </source>
</evidence>
<dbReference type="Proteomes" id="UP000572680">
    <property type="component" value="Unassembled WGS sequence"/>
</dbReference>
<dbReference type="AlphaFoldDB" id="A0A7W3LIT5"/>
<feature type="region of interest" description="Disordered" evidence="1">
    <location>
        <begin position="1"/>
        <end position="26"/>
    </location>
</feature>
<gene>
    <name evidence="3" type="ORF">HNR61_000431</name>
</gene>
<name>A0A7W3LIT5_ACTNM</name>
<keyword evidence="2" id="KW-1133">Transmembrane helix</keyword>
<keyword evidence="2" id="KW-0812">Transmembrane</keyword>